<keyword evidence="10" id="KW-1185">Reference proteome</keyword>
<feature type="domain" description="GDP-fucose pyrophosphorylase" evidence="7">
    <location>
        <begin position="67"/>
        <end position="225"/>
    </location>
</feature>
<keyword evidence="3 9" id="KW-0418">Kinase</keyword>
<dbReference type="Pfam" id="PF00288">
    <property type="entry name" value="GHMP_kinases_N"/>
    <property type="match status" value="1"/>
</dbReference>
<comment type="similarity">
    <text evidence="5">Belongs to the GHMP kinase family.</text>
</comment>
<dbReference type="PANTHER" id="PTHR32463">
    <property type="entry name" value="L-FUCOSE KINASE"/>
    <property type="match status" value="1"/>
</dbReference>
<dbReference type="GO" id="GO:0005524">
    <property type="term" value="F:ATP binding"/>
    <property type="evidence" value="ECO:0007669"/>
    <property type="project" value="UniProtKB-KW"/>
</dbReference>
<keyword evidence="4" id="KW-0067">ATP-binding</keyword>
<sequence length="969" mass="107269">MNQQPELLLSLPPQMAKQLKNCYPKLAQRCFATFDPPQTQLGSGGGTAHVLHESWQNDGQSAFSDWIDEQRRIVIHGGGESRRLPAYAAMGKLFIPIPTLRWARGQRLGQTLLDLNEPFLRSVFDKADSCSRLMIASGDVLLRSGKPLSPLPAADVVLLGMWANPEIATNFGVMFVDKSQPDKLQTFLQKPSPDEIRDRSRQSAFLIDIGVWLLSRRAVECLMAQCGWNAKTSSFNDLESNASEHPQNCDLYGRWALSLGENPQVEDASISELSVAIAPISQGEFYHFGKTNDVIDSMYELQTLVRDQTELGSVPSLAQPKQFIQDAKFGAPLRRQENESLWVENCYIPESWQLSRRHLLTGVPPNEWRLKLSEGTCLDIVPIGQDKLAIRAYGFTDSFRGPIGETATRWLEQSAPHWFSARGLTIAQANINPQTDLQAAELFPVIHANELAGDFIQWIIDGDPQPNLTHRANWLAATRVSARQLAQQASLMRMETQRHQLRQDILPVMASHGNRSVFYNLDLADVASMYADSSAALPPAWDEQDDTIVAVHNRMFRSEVMRRRDDENWLKEEQSCFALLEQSIVTKYEREPLQPKFCLAEDQIVWARSPARVDIAGGWTDTPPYCLEYGGSVVNIALDLNGQPPVQVFVRRCEDRSITIRSIDLGSSERLTSYDQVGQYRGLGSEFSVAKASLALAGFHPRFNGDAFGSLESQCEQFGGGIDVSMLAAIPKGSGLGTSSILAGTLLGALSELCHLGWDAHGIAARVSAVEQMLGSGGGWQDQFGGVLHGAKLIQTKPGLGQAASVRWLPSDFFSSPEFTARGLLYYTGVTRVAHDVLGEIVRGMFLNDPERLRVLQNIGNNSLDCFDAAQRGDMAGFCRSVERSWQLNQQLDEGTCPPSIQELVNRIEPHVSAMKLAGAGGGGFLYMIARDTEHANRLRDDLENEPPNSRARFVDMSISNTGLRVTRS</sequence>
<dbReference type="InterPro" id="IPR036554">
    <property type="entry name" value="GHMP_kinase_C_sf"/>
</dbReference>
<evidence type="ECO:0000313" key="9">
    <source>
        <dbReference type="EMBL" id="TWT82448.1"/>
    </source>
</evidence>
<protein>
    <submittedName>
        <fullName evidence="9">D-glycero-alpha-D-manno-heptose 7-phosphate kinase</fullName>
        <ecNumber evidence="9">2.7.1.168</ecNumber>
    </submittedName>
</protein>
<reference evidence="9 10" key="1">
    <citation type="submission" date="2019-02" db="EMBL/GenBank/DDBJ databases">
        <title>Deep-cultivation of Planctomycetes and their phenomic and genomic characterization uncovers novel biology.</title>
        <authorList>
            <person name="Wiegand S."/>
            <person name="Jogler M."/>
            <person name="Boedeker C."/>
            <person name="Pinto D."/>
            <person name="Vollmers J."/>
            <person name="Rivas-Marin E."/>
            <person name="Kohn T."/>
            <person name="Peeters S.H."/>
            <person name="Heuer A."/>
            <person name="Rast P."/>
            <person name="Oberbeckmann S."/>
            <person name="Bunk B."/>
            <person name="Jeske O."/>
            <person name="Meyerdierks A."/>
            <person name="Storesund J.E."/>
            <person name="Kallscheuer N."/>
            <person name="Luecker S."/>
            <person name="Lage O.M."/>
            <person name="Pohl T."/>
            <person name="Merkel B.J."/>
            <person name="Hornburger P."/>
            <person name="Mueller R.-W."/>
            <person name="Bruemmer F."/>
            <person name="Labrenz M."/>
            <person name="Spormann A.M."/>
            <person name="Op Den Camp H."/>
            <person name="Overmann J."/>
            <person name="Amann R."/>
            <person name="Jetten M.S.M."/>
            <person name="Mascher T."/>
            <person name="Medema M.H."/>
            <person name="Devos D.P."/>
            <person name="Kaster A.-K."/>
            <person name="Ovreas L."/>
            <person name="Rohde M."/>
            <person name="Galperin M.Y."/>
            <person name="Jogler C."/>
        </authorList>
    </citation>
    <scope>NUCLEOTIDE SEQUENCE [LARGE SCALE GENOMIC DNA]</scope>
    <source>
        <strain evidence="9 10">CA13</strain>
    </source>
</reference>
<name>A0A5C5Z550_9BACT</name>
<evidence type="ECO:0000256" key="1">
    <source>
        <dbReference type="ARBA" id="ARBA00022679"/>
    </source>
</evidence>
<dbReference type="Gene3D" id="3.30.230.120">
    <property type="match status" value="1"/>
</dbReference>
<evidence type="ECO:0000256" key="4">
    <source>
        <dbReference type="ARBA" id="ARBA00022840"/>
    </source>
</evidence>
<gene>
    <name evidence="9" type="primary">hddA</name>
    <name evidence="9" type="ORF">CA13_39110</name>
</gene>
<evidence type="ECO:0000256" key="2">
    <source>
        <dbReference type="ARBA" id="ARBA00022741"/>
    </source>
</evidence>
<evidence type="ECO:0000259" key="6">
    <source>
        <dbReference type="Pfam" id="PF00288"/>
    </source>
</evidence>
<dbReference type="EC" id="2.7.1.168" evidence="9"/>
<dbReference type="NCBIfam" id="NF009948">
    <property type="entry name" value="PRK13412.1"/>
    <property type="match status" value="1"/>
</dbReference>
<dbReference type="PRINTS" id="PR00960">
    <property type="entry name" value="LMBPPROTEIN"/>
</dbReference>
<dbReference type="PANTHER" id="PTHR32463:SF0">
    <property type="entry name" value="L-FUCOSE KINASE"/>
    <property type="match status" value="1"/>
</dbReference>
<dbReference type="Pfam" id="PF08544">
    <property type="entry name" value="GHMP_kinases_C"/>
    <property type="match status" value="1"/>
</dbReference>
<feature type="domain" description="GHMP kinase C-terminal" evidence="8">
    <location>
        <begin position="868"/>
        <end position="945"/>
    </location>
</feature>
<dbReference type="SUPFAM" id="SSF55060">
    <property type="entry name" value="GHMP Kinase, C-terminal domain"/>
    <property type="match status" value="1"/>
</dbReference>
<dbReference type="Proteomes" id="UP000315010">
    <property type="component" value="Unassembled WGS sequence"/>
</dbReference>
<feature type="domain" description="GHMP kinase N-terminal" evidence="6">
    <location>
        <begin position="715"/>
        <end position="786"/>
    </location>
</feature>
<evidence type="ECO:0000256" key="3">
    <source>
        <dbReference type="ARBA" id="ARBA00022777"/>
    </source>
</evidence>
<keyword evidence="1 9" id="KW-0808">Transferase</keyword>
<dbReference type="InterPro" id="IPR013750">
    <property type="entry name" value="GHMP_kinase_C_dom"/>
</dbReference>
<proteinExistence type="inferred from homology"/>
<accession>A0A5C5Z550</accession>
<dbReference type="Pfam" id="PF07959">
    <property type="entry name" value="Fucose_pyrophosphorylase"/>
    <property type="match status" value="1"/>
</dbReference>
<dbReference type="GO" id="GO:0042352">
    <property type="term" value="P:GDP-L-fucose salvage"/>
    <property type="evidence" value="ECO:0007669"/>
    <property type="project" value="TreeGrafter"/>
</dbReference>
<dbReference type="SUPFAM" id="SSF54211">
    <property type="entry name" value="Ribosomal protein S5 domain 2-like"/>
    <property type="match status" value="1"/>
</dbReference>
<evidence type="ECO:0000259" key="8">
    <source>
        <dbReference type="Pfam" id="PF08544"/>
    </source>
</evidence>
<evidence type="ECO:0000313" key="10">
    <source>
        <dbReference type="Proteomes" id="UP000315010"/>
    </source>
</evidence>
<evidence type="ECO:0000259" key="7">
    <source>
        <dbReference type="Pfam" id="PF07959"/>
    </source>
</evidence>
<dbReference type="InterPro" id="IPR020568">
    <property type="entry name" value="Ribosomal_Su5_D2-typ_SF"/>
</dbReference>
<comment type="caution">
    <text evidence="9">The sequence shown here is derived from an EMBL/GenBank/DDBJ whole genome shotgun (WGS) entry which is preliminary data.</text>
</comment>
<dbReference type="AlphaFoldDB" id="A0A5C5Z550"/>
<dbReference type="InterPro" id="IPR012887">
    <property type="entry name" value="GDP_fucose_pyrophosphorylase"/>
</dbReference>
<dbReference type="InterPro" id="IPR006204">
    <property type="entry name" value="GHMP_kinase_N_dom"/>
</dbReference>
<dbReference type="EMBL" id="SJPJ01000001">
    <property type="protein sequence ID" value="TWT82448.1"/>
    <property type="molecule type" value="Genomic_DNA"/>
</dbReference>
<dbReference type="InterPro" id="IPR052203">
    <property type="entry name" value="GHMP_Kinase-Related"/>
</dbReference>
<dbReference type="GO" id="GO:0050201">
    <property type="term" value="F:fucokinase activity"/>
    <property type="evidence" value="ECO:0007669"/>
    <property type="project" value="TreeGrafter"/>
</dbReference>
<dbReference type="InterPro" id="IPR001174">
    <property type="entry name" value="HddA/FKP"/>
</dbReference>
<evidence type="ECO:0000256" key="5">
    <source>
        <dbReference type="ARBA" id="ARBA00038121"/>
    </source>
</evidence>
<organism evidence="9 10">
    <name type="scientific">Novipirellula herctigrandis</name>
    <dbReference type="NCBI Taxonomy" id="2527986"/>
    <lineage>
        <taxon>Bacteria</taxon>
        <taxon>Pseudomonadati</taxon>
        <taxon>Planctomycetota</taxon>
        <taxon>Planctomycetia</taxon>
        <taxon>Pirellulales</taxon>
        <taxon>Pirellulaceae</taxon>
        <taxon>Novipirellula</taxon>
    </lineage>
</organism>
<keyword evidence="2" id="KW-0547">Nucleotide-binding</keyword>
<dbReference type="OrthoDB" id="9812992at2"/>
<dbReference type="RefSeq" id="WP_146398962.1">
    <property type="nucleotide sequence ID" value="NZ_SJPJ01000001.1"/>
</dbReference>